<reference evidence="1 2" key="1">
    <citation type="submission" date="2018-03" db="EMBL/GenBank/DDBJ databases">
        <title>Genomic Encyclopedia of Archaeal and Bacterial Type Strains, Phase II (KMG-II): from individual species to whole genera.</title>
        <authorList>
            <person name="Goeker M."/>
        </authorList>
    </citation>
    <scope>NUCLEOTIDE SEQUENCE [LARGE SCALE GENOMIC DNA]</scope>
    <source>
        <strain evidence="1 2">DSM 45312</strain>
    </source>
</reference>
<dbReference type="RefSeq" id="WP_106585323.1">
    <property type="nucleotide sequence ID" value="NZ_PYGA01000018.1"/>
</dbReference>
<organism evidence="1 2">
    <name type="scientific">Murinocardiopsis flavida</name>
    <dbReference type="NCBI Taxonomy" id="645275"/>
    <lineage>
        <taxon>Bacteria</taxon>
        <taxon>Bacillati</taxon>
        <taxon>Actinomycetota</taxon>
        <taxon>Actinomycetes</taxon>
        <taxon>Streptosporangiales</taxon>
        <taxon>Nocardiopsidaceae</taxon>
        <taxon>Murinocardiopsis</taxon>
    </lineage>
</organism>
<protein>
    <submittedName>
        <fullName evidence="1">Uncharacterized protein</fullName>
    </submittedName>
</protein>
<dbReference type="AlphaFoldDB" id="A0A2P8D531"/>
<keyword evidence="2" id="KW-1185">Reference proteome</keyword>
<dbReference type="Proteomes" id="UP000240542">
    <property type="component" value="Unassembled WGS sequence"/>
</dbReference>
<dbReference type="OrthoDB" id="4929423at2"/>
<evidence type="ECO:0000313" key="2">
    <source>
        <dbReference type="Proteomes" id="UP000240542"/>
    </source>
</evidence>
<accession>A0A2P8D531</accession>
<dbReference type="EMBL" id="PYGA01000018">
    <property type="protein sequence ID" value="PSK92318.1"/>
    <property type="molecule type" value="Genomic_DNA"/>
</dbReference>
<proteinExistence type="predicted"/>
<sequence length="349" mass="37609">MEYRIIADLMPPEDTGDLDGLQQYGVSALVSEWLDRAATIKGPDGVEITPFGHDLYVHGAGVVIELLVEAPALAFAENGAEALLREIMERTELLDDWLLGKCEVTVTDAELAEAVEAFADDAPGQGPPSEHPEADVEGCRTRLAAESARLRAFDATAFDPAAPHGQAPQGDAAIAAGALLESAVVLTDELFVDALTLEQEAQSVEDDGEEPTAADCEVLLALHDLPRHWHDRFDALFAKRFLMASAAVFARLTETEWTPPTCTAEALALHLLVEHAKNALADQAGFADDAAESVFAVFDTAAYTDFDHRWIFWSPDTAGVSAEPPAVETWFTRRDPGGHPYLHDLPEAG</sequence>
<evidence type="ECO:0000313" key="1">
    <source>
        <dbReference type="EMBL" id="PSK92318.1"/>
    </source>
</evidence>
<comment type="caution">
    <text evidence="1">The sequence shown here is derived from an EMBL/GenBank/DDBJ whole genome shotgun (WGS) entry which is preliminary data.</text>
</comment>
<name>A0A2P8D531_9ACTN</name>
<gene>
    <name evidence="1" type="ORF">CLV63_11877</name>
</gene>